<evidence type="ECO:0000256" key="4">
    <source>
        <dbReference type="SAM" id="MobiDB-lite"/>
    </source>
</evidence>
<dbReference type="PROSITE" id="PS50048">
    <property type="entry name" value="ZN2_CY6_FUNGAL_2"/>
    <property type="match status" value="1"/>
</dbReference>
<evidence type="ECO:0000256" key="3">
    <source>
        <dbReference type="ARBA" id="ARBA00023242"/>
    </source>
</evidence>
<dbReference type="InterPro" id="IPR007219">
    <property type="entry name" value="XnlR_reg_dom"/>
</dbReference>
<dbReference type="InterPro" id="IPR050613">
    <property type="entry name" value="Sec_Metabolite_Reg"/>
</dbReference>
<evidence type="ECO:0000256" key="1">
    <source>
        <dbReference type="ARBA" id="ARBA00004123"/>
    </source>
</evidence>
<feature type="region of interest" description="Disordered" evidence="4">
    <location>
        <begin position="65"/>
        <end position="87"/>
    </location>
</feature>
<evidence type="ECO:0000259" key="5">
    <source>
        <dbReference type="PROSITE" id="PS50048"/>
    </source>
</evidence>
<proteinExistence type="predicted"/>
<dbReference type="AlphaFoldDB" id="A0A2J6RQ07"/>
<dbReference type="Proteomes" id="UP000235786">
    <property type="component" value="Unassembled WGS sequence"/>
</dbReference>
<dbReference type="EMBL" id="KZ613945">
    <property type="protein sequence ID" value="PMD40601.1"/>
    <property type="molecule type" value="Genomic_DNA"/>
</dbReference>
<evidence type="ECO:0000256" key="2">
    <source>
        <dbReference type="ARBA" id="ARBA00022723"/>
    </source>
</evidence>
<dbReference type="SMART" id="SM00906">
    <property type="entry name" value="Fungal_trans"/>
    <property type="match status" value="1"/>
</dbReference>
<dbReference type="PANTHER" id="PTHR31001:SF49">
    <property type="entry name" value="ZN(II)2CYS6 TRANSCRIPTION FACTOR (EUROFUNG)"/>
    <property type="match status" value="1"/>
</dbReference>
<evidence type="ECO:0000313" key="6">
    <source>
        <dbReference type="EMBL" id="PMD40601.1"/>
    </source>
</evidence>
<dbReference type="InterPro" id="IPR001138">
    <property type="entry name" value="Zn2Cys6_DnaBD"/>
</dbReference>
<feature type="region of interest" description="Disordered" evidence="4">
    <location>
        <begin position="113"/>
        <end position="141"/>
    </location>
</feature>
<dbReference type="PROSITE" id="PS00463">
    <property type="entry name" value="ZN2_CY6_FUNGAL_1"/>
    <property type="match status" value="1"/>
</dbReference>
<dbReference type="Pfam" id="PF00172">
    <property type="entry name" value="Zn_clus"/>
    <property type="match status" value="1"/>
</dbReference>
<sequence>MQSSSPPENGKPAEGAQSQPPTKSSKQRFKPQLSCTFCRNRKLKCDRQLPCENCVKRNAASTCTYVHGQRERSSQVSKSNSAPKDVQSQVRHLEELVISLMDKTAKNAALAAKTQPPITPDELSVSTSSNATSPSQSSDPVIANTADTEEFFGRISIEDNQLSYVGQSHWAAILDNISLLKDHLGATEAPQKEKDKPQSITGPDLLVGAVRSATRAEIMAALPPRSVTDALVAEFFSVPDMGCSLFHIPTFMKEYNRFWTNPSAMPIMWIGMLFCILSLSVQFWTLSNKSLESILTEQALRDPQDSITNYREKTIQCLILGDYTEPGPYTVETLLLYYISDHFRSSDAQFGSWMMFGLIIRAAMRLGYHRDASHWGSKISVFRGEMQRRLWHMLVHLDLINSLQIGLPRMITDNSFDTQEPRNLLDEDFDEHTTQLPPSRSNDELSSILYSNSKHLVTSIFGMIVDQSNSTNTIPYEEVMRLDKILHERQDQLPEPLKAPTVEDLNSGSPQDRVRKISIDLTFQKARCVLHRKWFFPKKSTAIYPYPYSMKACLDASMRILQTQIMIKDETTPGKALHDHKWKTSSLITHDFLLAAMILCLYLGYSLDAEDAELANIQSESGIRIQWARDDILQALDRSYLIWEEVSSTSKDANKVAKALKSMLSRVRSVPTAPGSNGIRQEAFKLAYAAGAPSSTIYTPPVQQSLQNVTNPGNIGTQWMTPPFTTPSSDQSGSSIPQFDPVVTSSSIMGAMELDWDLWDKQFLNVNLADGNTPPDLWNFDTNFILPDPNANFMQWDLS</sequence>
<dbReference type="InterPro" id="IPR036864">
    <property type="entry name" value="Zn2-C6_fun-type_DNA-bd_sf"/>
</dbReference>
<dbReference type="Gene3D" id="4.10.240.10">
    <property type="entry name" value="Zn(2)-C6 fungal-type DNA-binding domain"/>
    <property type="match status" value="1"/>
</dbReference>
<dbReference type="GO" id="GO:0003677">
    <property type="term" value="F:DNA binding"/>
    <property type="evidence" value="ECO:0007669"/>
    <property type="project" value="InterPro"/>
</dbReference>
<keyword evidence="2" id="KW-0479">Metal-binding</keyword>
<dbReference type="CDD" id="cd00067">
    <property type="entry name" value="GAL4"/>
    <property type="match status" value="1"/>
</dbReference>
<organism evidence="6 7">
    <name type="scientific">Hyaloscypha variabilis (strain UAMH 11265 / GT02V1 / F)</name>
    <name type="common">Meliniomyces variabilis</name>
    <dbReference type="NCBI Taxonomy" id="1149755"/>
    <lineage>
        <taxon>Eukaryota</taxon>
        <taxon>Fungi</taxon>
        <taxon>Dikarya</taxon>
        <taxon>Ascomycota</taxon>
        <taxon>Pezizomycotina</taxon>
        <taxon>Leotiomycetes</taxon>
        <taxon>Helotiales</taxon>
        <taxon>Hyaloscyphaceae</taxon>
        <taxon>Hyaloscypha</taxon>
        <taxon>Hyaloscypha variabilis</taxon>
    </lineage>
</organism>
<feature type="region of interest" description="Disordered" evidence="4">
    <location>
        <begin position="1"/>
        <end position="30"/>
    </location>
</feature>
<dbReference type="CDD" id="cd12148">
    <property type="entry name" value="fungal_TF_MHR"/>
    <property type="match status" value="1"/>
</dbReference>
<dbReference type="SUPFAM" id="SSF57701">
    <property type="entry name" value="Zn2/Cys6 DNA-binding domain"/>
    <property type="match status" value="1"/>
</dbReference>
<dbReference type="GO" id="GO:0006351">
    <property type="term" value="P:DNA-templated transcription"/>
    <property type="evidence" value="ECO:0007669"/>
    <property type="project" value="InterPro"/>
</dbReference>
<comment type="subcellular location">
    <subcellularLocation>
        <location evidence="1">Nucleus</location>
    </subcellularLocation>
</comment>
<keyword evidence="3" id="KW-0539">Nucleus</keyword>
<evidence type="ECO:0000313" key="7">
    <source>
        <dbReference type="Proteomes" id="UP000235786"/>
    </source>
</evidence>
<dbReference type="SMART" id="SM00066">
    <property type="entry name" value="GAL4"/>
    <property type="match status" value="1"/>
</dbReference>
<dbReference type="STRING" id="1149755.A0A2J6RQ07"/>
<dbReference type="GO" id="GO:0005634">
    <property type="term" value="C:nucleus"/>
    <property type="evidence" value="ECO:0007669"/>
    <property type="project" value="UniProtKB-SubCell"/>
</dbReference>
<gene>
    <name evidence="6" type="ORF">L207DRAFT_528925</name>
</gene>
<protein>
    <recommendedName>
        <fullName evidence="5">Zn(2)-C6 fungal-type domain-containing protein</fullName>
    </recommendedName>
</protein>
<accession>A0A2J6RQ07</accession>
<dbReference type="Pfam" id="PF04082">
    <property type="entry name" value="Fungal_trans"/>
    <property type="match status" value="1"/>
</dbReference>
<keyword evidence="7" id="KW-1185">Reference proteome</keyword>
<feature type="domain" description="Zn(2)-C6 fungal-type" evidence="5">
    <location>
        <begin position="34"/>
        <end position="65"/>
    </location>
</feature>
<dbReference type="GO" id="GO:0008270">
    <property type="term" value="F:zinc ion binding"/>
    <property type="evidence" value="ECO:0007669"/>
    <property type="project" value="InterPro"/>
</dbReference>
<name>A0A2J6RQ07_HYAVF</name>
<dbReference type="PANTHER" id="PTHR31001">
    <property type="entry name" value="UNCHARACTERIZED TRANSCRIPTIONAL REGULATORY PROTEIN"/>
    <property type="match status" value="1"/>
</dbReference>
<dbReference type="OrthoDB" id="4934715at2759"/>
<reference evidence="6 7" key="1">
    <citation type="submission" date="2016-04" db="EMBL/GenBank/DDBJ databases">
        <title>A degradative enzymes factory behind the ericoid mycorrhizal symbiosis.</title>
        <authorList>
            <consortium name="DOE Joint Genome Institute"/>
            <person name="Martino E."/>
            <person name="Morin E."/>
            <person name="Grelet G."/>
            <person name="Kuo A."/>
            <person name="Kohler A."/>
            <person name="Daghino S."/>
            <person name="Barry K."/>
            <person name="Choi C."/>
            <person name="Cichocki N."/>
            <person name="Clum A."/>
            <person name="Copeland A."/>
            <person name="Hainaut M."/>
            <person name="Haridas S."/>
            <person name="Labutti K."/>
            <person name="Lindquist E."/>
            <person name="Lipzen A."/>
            <person name="Khouja H.-R."/>
            <person name="Murat C."/>
            <person name="Ohm R."/>
            <person name="Olson A."/>
            <person name="Spatafora J."/>
            <person name="Veneault-Fourrey C."/>
            <person name="Henrissat B."/>
            <person name="Grigoriev I."/>
            <person name="Martin F."/>
            <person name="Perotto S."/>
        </authorList>
    </citation>
    <scope>NUCLEOTIDE SEQUENCE [LARGE SCALE GENOMIC DNA]</scope>
    <source>
        <strain evidence="6 7">F</strain>
    </source>
</reference>
<feature type="compositionally biased region" description="Polar residues" evidence="4">
    <location>
        <begin position="74"/>
        <end position="87"/>
    </location>
</feature>
<dbReference type="GO" id="GO:0000981">
    <property type="term" value="F:DNA-binding transcription factor activity, RNA polymerase II-specific"/>
    <property type="evidence" value="ECO:0007669"/>
    <property type="project" value="InterPro"/>
</dbReference>
<feature type="compositionally biased region" description="Low complexity" evidence="4">
    <location>
        <begin position="124"/>
        <end position="138"/>
    </location>
</feature>